<dbReference type="InterPro" id="IPR027417">
    <property type="entry name" value="P-loop_NTPase"/>
</dbReference>
<dbReference type="EMBL" id="ANFO01000608">
    <property type="protein sequence ID" value="KGQ08082.1"/>
    <property type="molecule type" value="Genomic_DNA"/>
</dbReference>
<dbReference type="HOGENOM" id="CLU_018628_1_0_1"/>
<comment type="caution">
    <text evidence="5">The sequence shown here is derived from an EMBL/GenBank/DDBJ whole genome shotgun (WGS) entry which is preliminary data.</text>
</comment>
<dbReference type="PANTHER" id="PTHR18884">
    <property type="entry name" value="SEPTIN"/>
    <property type="match status" value="1"/>
</dbReference>
<feature type="region of interest" description="Disordered" evidence="2">
    <location>
        <begin position="520"/>
        <end position="542"/>
    </location>
</feature>
<dbReference type="AlphaFoldDB" id="A0A0A2VP28"/>
<evidence type="ECO:0000256" key="2">
    <source>
        <dbReference type="SAM" id="MobiDB-lite"/>
    </source>
</evidence>
<evidence type="ECO:0000313" key="6">
    <source>
        <dbReference type="Proteomes" id="UP000030106"/>
    </source>
</evidence>
<reference evidence="5 6" key="1">
    <citation type="submission" date="2012-10" db="EMBL/GenBank/DDBJ databases">
        <title>Genome sequencing and analysis of entomopathogenic fungi Beauveria bassiana D1-5.</title>
        <authorList>
            <person name="Li Q."/>
            <person name="Wang L."/>
            <person name="Zhang Z."/>
            <person name="Wang Q."/>
            <person name="Ren J."/>
            <person name="Wang M."/>
            <person name="Xu W."/>
            <person name="Wang J."/>
            <person name="Lu Y."/>
            <person name="Du Q."/>
            <person name="Sun Z."/>
        </authorList>
    </citation>
    <scope>NUCLEOTIDE SEQUENCE [LARGE SCALE GENOMIC DNA]</scope>
    <source>
        <strain evidence="5 6">D1-5</strain>
    </source>
</reference>
<name>A0A0A2VP28_BEABA</name>
<proteinExistence type="inferred from homology"/>
<dbReference type="eggNOG" id="KOG2655">
    <property type="taxonomic scope" value="Eukaryota"/>
</dbReference>
<dbReference type="Proteomes" id="UP000030106">
    <property type="component" value="Unassembled WGS sequence"/>
</dbReference>
<sequence length="600" mass="65469">MRQVPSARVSADAHGGYTDSAAASQSLDIGSCALVTENEMELELETGSMMPRGRSFTKIGFIAQSDVSFSPVPPSSASSSPVVGSTRDLVAESSVPNTPPISGFSRPESSLSFLSSPRNFSSSSSAIDRDGSIEDAIITQQHIEAYRDLSPSSVGSPVPQFIMPNLRIPRRRPFTDVGRSLGKLRLLVLGSPGTGKTSIIRSISQSCEHIVHIDAVNTNFNGPVLEIHGSTRPYQWWRTENPSETLRRRRSSTSVEEILDRNISFLDFTPQGPARAAHAVDFLESALIPLLEKQMADTDLVSLLSGGNESIVHAVLYMLPSTGLTKTDADALSRLQTVTNIIPLLARSDEIDEPAIEGFKQKLRDEIDDMGIDVFSFALLNESDDHTGVFAVSNVTQAESDVMDASFIMNSAYIEPLLPTDLKSLVENIFSLEGASRLRHSAAVKAVRWAHEQHRQHLSKSALTRFNSGHSTVTIDPFFQMKDLRRLEASSWAQSLRQSLESERIINATTSTQLIARASGTVTRRQDRRGSGRQKRHAHHTCDQDPLGLVRLAAQVKSTGAFAVELIGGIGVVGYLALCLMKPEFADRNMQLFSPSFLAI</sequence>
<dbReference type="Gene3D" id="3.40.50.300">
    <property type="entry name" value="P-loop containing nucleotide triphosphate hydrolases"/>
    <property type="match status" value="1"/>
</dbReference>
<gene>
    <name evidence="5" type="ORF">BBAD15_g6560</name>
</gene>
<dbReference type="Pfam" id="PF00735">
    <property type="entry name" value="Septin"/>
    <property type="match status" value="1"/>
</dbReference>
<feature type="transmembrane region" description="Helical" evidence="3">
    <location>
        <begin position="560"/>
        <end position="581"/>
    </location>
</feature>
<keyword evidence="1" id="KW-0342">GTP-binding</keyword>
<evidence type="ECO:0000256" key="3">
    <source>
        <dbReference type="SAM" id="Phobius"/>
    </source>
</evidence>
<comment type="similarity">
    <text evidence="1">Belongs to the TRAFAC class TrmE-Era-EngA-EngB-Septin-like GTPase superfamily. Septin GTPase family.</text>
</comment>
<dbReference type="OrthoDB" id="4150765at2759"/>
<keyword evidence="3" id="KW-0472">Membrane</keyword>
<organism evidence="5 6">
    <name type="scientific">Beauveria bassiana D1-5</name>
    <dbReference type="NCBI Taxonomy" id="1245745"/>
    <lineage>
        <taxon>Eukaryota</taxon>
        <taxon>Fungi</taxon>
        <taxon>Dikarya</taxon>
        <taxon>Ascomycota</taxon>
        <taxon>Pezizomycotina</taxon>
        <taxon>Sordariomycetes</taxon>
        <taxon>Hypocreomycetidae</taxon>
        <taxon>Hypocreales</taxon>
        <taxon>Cordycipitaceae</taxon>
        <taxon>Beauveria</taxon>
    </lineage>
</organism>
<dbReference type="STRING" id="1245745.A0A0A2VP28"/>
<keyword evidence="3" id="KW-0812">Transmembrane</keyword>
<feature type="domain" description="Septin-type G" evidence="4">
    <location>
        <begin position="310"/>
        <end position="386"/>
    </location>
</feature>
<dbReference type="InterPro" id="IPR030379">
    <property type="entry name" value="G_SEPTIN_dom"/>
</dbReference>
<dbReference type="SUPFAM" id="SSF52540">
    <property type="entry name" value="P-loop containing nucleoside triphosphate hydrolases"/>
    <property type="match status" value="2"/>
</dbReference>
<keyword evidence="3" id="KW-1133">Transmembrane helix</keyword>
<evidence type="ECO:0000259" key="4">
    <source>
        <dbReference type="Pfam" id="PF00735"/>
    </source>
</evidence>
<keyword evidence="1" id="KW-0547">Nucleotide-binding</keyword>
<protein>
    <submittedName>
        <fullName evidence="5">Septin-6</fullName>
    </submittedName>
</protein>
<dbReference type="GO" id="GO:0005525">
    <property type="term" value="F:GTP binding"/>
    <property type="evidence" value="ECO:0007669"/>
    <property type="project" value="UniProtKB-KW"/>
</dbReference>
<accession>A0A0A2VP28</accession>
<evidence type="ECO:0000313" key="5">
    <source>
        <dbReference type="EMBL" id="KGQ08082.1"/>
    </source>
</evidence>
<evidence type="ECO:0000256" key="1">
    <source>
        <dbReference type="RuleBase" id="RU004560"/>
    </source>
</evidence>